<evidence type="ECO:0000256" key="1">
    <source>
        <dbReference type="SAM" id="Phobius"/>
    </source>
</evidence>
<keyword evidence="1" id="KW-0472">Membrane</keyword>
<sequence>MFNWVFCAYGMSIIVSGDFSNILCCGVVWLAIYVWAASMKSCSTIQSLEFLEI</sequence>
<reference evidence="3" key="1">
    <citation type="submission" date="2019-04" db="EMBL/GenBank/DDBJ databases">
        <title>Friends and foes A comparative genomics studyof 23 Aspergillus species from section Flavi.</title>
        <authorList>
            <consortium name="DOE Joint Genome Institute"/>
            <person name="Kjaerbolling I."/>
            <person name="Vesth T."/>
            <person name="Frisvad J.C."/>
            <person name="Nybo J.L."/>
            <person name="Theobald S."/>
            <person name="Kildgaard S."/>
            <person name="Isbrandt T."/>
            <person name="Kuo A."/>
            <person name="Sato A."/>
            <person name="Lyhne E.K."/>
            <person name="Kogle M.E."/>
            <person name="Wiebenga A."/>
            <person name="Kun R.S."/>
            <person name="Lubbers R.J."/>
            <person name="Makela M.R."/>
            <person name="Barry K."/>
            <person name="Chovatia M."/>
            <person name="Clum A."/>
            <person name="Daum C."/>
            <person name="Haridas S."/>
            <person name="He G."/>
            <person name="LaButti K."/>
            <person name="Lipzen A."/>
            <person name="Mondo S."/>
            <person name="Riley R."/>
            <person name="Salamov A."/>
            <person name="Simmons B.A."/>
            <person name="Magnuson J.K."/>
            <person name="Henrissat B."/>
            <person name="Mortensen U.H."/>
            <person name="Larsen T.O."/>
            <person name="Devries R.P."/>
            <person name="Grigoriev I.V."/>
            <person name="Machida M."/>
            <person name="Baker S.E."/>
            <person name="Andersen M.R."/>
        </authorList>
    </citation>
    <scope>NUCLEOTIDE SEQUENCE [LARGE SCALE GENOMIC DNA]</scope>
    <source>
        <strain evidence="3">CBS 130017</strain>
    </source>
</reference>
<dbReference type="AlphaFoldDB" id="A0A5N6XHX8"/>
<keyword evidence="1" id="KW-0812">Transmembrane</keyword>
<accession>A0A5N6XHX8</accession>
<dbReference type="Proteomes" id="UP000325945">
    <property type="component" value="Unassembled WGS sequence"/>
</dbReference>
<evidence type="ECO:0000313" key="3">
    <source>
        <dbReference type="Proteomes" id="UP000325945"/>
    </source>
</evidence>
<keyword evidence="3" id="KW-1185">Reference proteome</keyword>
<feature type="transmembrane region" description="Helical" evidence="1">
    <location>
        <begin position="12"/>
        <end position="36"/>
    </location>
</feature>
<dbReference type="EMBL" id="ML741764">
    <property type="protein sequence ID" value="KAE8332834.1"/>
    <property type="molecule type" value="Genomic_DNA"/>
</dbReference>
<evidence type="ECO:0000313" key="2">
    <source>
        <dbReference type="EMBL" id="KAE8332834.1"/>
    </source>
</evidence>
<protein>
    <submittedName>
        <fullName evidence="2">Uncharacterized protein</fullName>
    </submittedName>
</protein>
<gene>
    <name evidence="2" type="ORF">BDV39DRAFT_166825</name>
</gene>
<organism evidence="2 3">
    <name type="scientific">Aspergillus sergii</name>
    <dbReference type="NCBI Taxonomy" id="1034303"/>
    <lineage>
        <taxon>Eukaryota</taxon>
        <taxon>Fungi</taxon>
        <taxon>Dikarya</taxon>
        <taxon>Ascomycota</taxon>
        <taxon>Pezizomycotina</taxon>
        <taxon>Eurotiomycetes</taxon>
        <taxon>Eurotiomycetidae</taxon>
        <taxon>Eurotiales</taxon>
        <taxon>Aspergillaceae</taxon>
        <taxon>Aspergillus</taxon>
        <taxon>Aspergillus subgen. Circumdati</taxon>
    </lineage>
</organism>
<name>A0A5N6XHX8_9EURO</name>
<keyword evidence="1" id="KW-1133">Transmembrane helix</keyword>
<proteinExistence type="predicted"/>